<dbReference type="AlphaFoldDB" id="A0A7S1U715"/>
<evidence type="ECO:0000256" key="1">
    <source>
        <dbReference type="ARBA" id="ARBA00012089"/>
    </source>
</evidence>
<name>A0A7S1U715_9STRA</name>
<dbReference type="Gene3D" id="3.90.1490.10">
    <property type="entry name" value="putative n-type atp pyrophosphatase, domain 2"/>
    <property type="match status" value="1"/>
</dbReference>
<proteinExistence type="predicted"/>
<reference evidence="7" key="1">
    <citation type="submission" date="2021-01" db="EMBL/GenBank/DDBJ databases">
        <authorList>
            <person name="Corre E."/>
            <person name="Pelletier E."/>
            <person name="Niang G."/>
            <person name="Scheremetjew M."/>
            <person name="Finn R."/>
            <person name="Kale V."/>
            <person name="Holt S."/>
            <person name="Cochrane G."/>
            <person name="Meng A."/>
            <person name="Brown T."/>
            <person name="Cohen L."/>
        </authorList>
    </citation>
    <scope>NUCLEOTIDE SEQUENCE</scope>
    <source>
        <strain evidence="7">CCMP2877</strain>
    </source>
</reference>
<dbReference type="GO" id="GO:0017178">
    <property type="term" value="F:diphthine-ammonia ligase activity"/>
    <property type="evidence" value="ECO:0007669"/>
    <property type="project" value="UniProtKB-EC"/>
</dbReference>
<organism evidence="7">
    <name type="scientific">Phaeomonas parva</name>
    <dbReference type="NCBI Taxonomy" id="124430"/>
    <lineage>
        <taxon>Eukaryota</taxon>
        <taxon>Sar</taxon>
        <taxon>Stramenopiles</taxon>
        <taxon>Ochrophyta</taxon>
        <taxon>Pinguiophyceae</taxon>
        <taxon>Pinguiochrysidales</taxon>
        <taxon>Pinguiochrysidaceae</taxon>
        <taxon>Phaeomonas</taxon>
    </lineage>
</organism>
<dbReference type="InterPro" id="IPR014729">
    <property type="entry name" value="Rossmann-like_a/b/a_fold"/>
</dbReference>
<dbReference type="EC" id="6.3.1.14" evidence="1"/>
<sequence length="253" mass="27273">MARRVAVSWSGGKDSNLALHRVASDAGVAVVCLVVFHPPKPAFRAHPVAMMELQAAALGLPLVMLEVDAALHGGDHRAAYAGCIRRLRAEHGVYAIVTGDMDLVGTMPRNFITEVCEMAALTPPMECLLPLWGADRRGVLDELLALGLRARFSCVKSPHFDASWIGRALDDAAVKEMEGIRERTGLDLCGENGEYHSCVVDGPLYRSAIAWDAVGAAAAEELEGAKGQAEDVRWWVLRDLAELGARLEEKAPL</sequence>
<dbReference type="SUPFAM" id="SSF52402">
    <property type="entry name" value="Adenine nucleotide alpha hydrolases-like"/>
    <property type="match status" value="1"/>
</dbReference>
<dbReference type="Pfam" id="PF01902">
    <property type="entry name" value="Diphthami_syn_2"/>
    <property type="match status" value="1"/>
</dbReference>
<evidence type="ECO:0000313" key="7">
    <source>
        <dbReference type="EMBL" id="CAD9258881.1"/>
    </source>
</evidence>
<evidence type="ECO:0000256" key="2">
    <source>
        <dbReference type="ARBA" id="ARBA00018426"/>
    </source>
</evidence>
<dbReference type="EMBL" id="HBGJ01027109">
    <property type="protein sequence ID" value="CAD9258881.1"/>
    <property type="molecule type" value="Transcribed_RNA"/>
</dbReference>
<evidence type="ECO:0000256" key="3">
    <source>
        <dbReference type="ARBA" id="ARBA00029814"/>
    </source>
</evidence>
<protein>
    <recommendedName>
        <fullName evidence="2">Diphthine--ammonia ligase</fullName>
        <ecNumber evidence="1">6.3.1.14</ecNumber>
    </recommendedName>
    <alternativeName>
        <fullName evidence="3">Diphthamide synthase</fullName>
    </alternativeName>
    <alternativeName>
        <fullName evidence="4">Diphthamide synthetase</fullName>
    </alternativeName>
</protein>
<accession>A0A7S1U715</accession>
<evidence type="ECO:0000259" key="6">
    <source>
        <dbReference type="Pfam" id="PF01902"/>
    </source>
</evidence>
<evidence type="ECO:0000256" key="4">
    <source>
        <dbReference type="ARBA" id="ARBA00031552"/>
    </source>
</evidence>
<dbReference type="CDD" id="cd01994">
    <property type="entry name" value="AANH_PF0828-like"/>
    <property type="match status" value="1"/>
</dbReference>
<dbReference type="Gene3D" id="3.40.50.620">
    <property type="entry name" value="HUPs"/>
    <property type="match status" value="1"/>
</dbReference>
<evidence type="ECO:0000256" key="5">
    <source>
        <dbReference type="ARBA" id="ARBA00048108"/>
    </source>
</evidence>
<gene>
    <name evidence="7" type="ORF">PPAR1163_LOCUS17254</name>
</gene>
<feature type="domain" description="Diphthamide synthase" evidence="6">
    <location>
        <begin position="4"/>
        <end position="213"/>
    </location>
</feature>
<dbReference type="InterPro" id="IPR002761">
    <property type="entry name" value="Diphthami_syn_dom"/>
</dbReference>
<comment type="catalytic activity">
    <reaction evidence="5">
        <text>diphthine-[translation elongation factor 2] + NH4(+) + ATP = diphthamide-[translation elongation factor 2] + AMP + diphosphate + H(+)</text>
        <dbReference type="Rhea" id="RHEA:19753"/>
        <dbReference type="Rhea" id="RHEA-COMP:10172"/>
        <dbReference type="Rhea" id="RHEA-COMP:10174"/>
        <dbReference type="ChEBI" id="CHEBI:15378"/>
        <dbReference type="ChEBI" id="CHEBI:16692"/>
        <dbReference type="ChEBI" id="CHEBI:28938"/>
        <dbReference type="ChEBI" id="CHEBI:30616"/>
        <dbReference type="ChEBI" id="CHEBI:33019"/>
        <dbReference type="ChEBI" id="CHEBI:82696"/>
        <dbReference type="ChEBI" id="CHEBI:456215"/>
        <dbReference type="EC" id="6.3.1.14"/>
    </reaction>
</comment>